<evidence type="ECO:0000256" key="5">
    <source>
        <dbReference type="SAM" id="Coils"/>
    </source>
</evidence>
<dbReference type="PROSITE" id="PS00518">
    <property type="entry name" value="ZF_RING_1"/>
    <property type="match status" value="1"/>
</dbReference>
<dbReference type="Pfam" id="PF00097">
    <property type="entry name" value="zf-C3HC4"/>
    <property type="match status" value="1"/>
</dbReference>
<accession>A0A8W8HQS2</accession>
<dbReference type="InterPro" id="IPR001841">
    <property type="entry name" value="Znf_RING"/>
</dbReference>
<dbReference type="CDD" id="cd19757">
    <property type="entry name" value="Bbox1"/>
    <property type="match status" value="1"/>
</dbReference>
<dbReference type="CDD" id="cd19756">
    <property type="entry name" value="Bbox2"/>
    <property type="match status" value="1"/>
</dbReference>
<evidence type="ECO:0000256" key="1">
    <source>
        <dbReference type="ARBA" id="ARBA00022723"/>
    </source>
</evidence>
<keyword evidence="9" id="KW-1185">Reference proteome</keyword>
<dbReference type="SUPFAM" id="SSF57850">
    <property type="entry name" value="RING/U-box"/>
    <property type="match status" value="1"/>
</dbReference>
<dbReference type="Gene3D" id="3.30.420.40">
    <property type="match status" value="2"/>
</dbReference>
<dbReference type="PANTHER" id="PTHR14187:SF5">
    <property type="entry name" value="HEAT SHOCK 70 KDA PROTEIN 12A"/>
    <property type="match status" value="1"/>
</dbReference>
<sequence>MAASGETGSIFDCPICLEKLRTPKYLPCLHSFCELCIRSFIDSSMVDCVKNHRTISFECPVCRCVNLPPSQNISSEKWAKELPVNHQLLTIQESYRTPIISSCEVLCDSCRQNGKHIGATRRCQQCNEYLCETCFKFIHERVRAFASHTFVELTSKNPETADDSVNCMVHSGKPIKVYCFDHEKLGCNFCLTTEHKDCKTVLALDEIAESDLENSSKCFITETKKMRDLTQSVIQDTRKNINELNQKQRNILINVSKNIEDIKRELDSLHLKLEQSLQSAHKKEISELSSVLEPLENFNKILAKIETITSSGMQKGNRKHMFIATERNKPQLLDHLQNIKAMRKQMRRSTLEWTSNDAVNSLINLKNIGVFEYKSKACDYVTPIENHFKIIEKEGLHKKIESKKEAEEFVRRNVVQDYTMSTDTKLLAAAFDLRNSSWSCAFSPRGHWSDVRTINWCSMRFNMSNTLPASLLLNPDKSFRAFGYEAREQYDCLEDEQRMEFYFFQEITSVLDSQKTMNPQQTTQDDITGKKIETVTILERALNFLLNEFTRSIYNRWRIRDSLETDVKFAIILPTYISENIQQFVYETAVKSGFPRSSLFVVLEAEAAFFYYQCKEIKGYEKDMEVQVGKKYLVACLGEKTSTLSVHKKSDDGTSDEILRISKGCWGMQSLLDEFETCLEEIIGKQQMQDIKTNLSSDYKNLTEEFGRKLKTMKISFDCPVCRRVNTPPVQNISAKEWAEQLPINHQLLAIQDSYKEKSISERAFICDSCIQNDSIRILQGISIDHNRNTDDFKIIAAAFDIRTSSWSSAFSFWGNWSDVKTTNWQTNNQRYVNVVPASLLLNQDKSFRAFGYEAEEQYDDAEDDEKRDFFFVQRITTAFESSMDLTITQQTKLKNESGKDIKVTDVLELSLKFLFDDFVKLLSRWETCASHVHDGKYVIIVPTHFNDNMQEFIKEAAVKSGIPRSPLLVVLETEALFFYYQCLVAERSRYDIEEEVGVGKKYLVVSFGEKVKLSNSVLKWNKEDFFEFGDKVTKGVIEHIKTKFAVDLAEVETILLFGSLSQSGVVQDAVRKSFDSKRVIAVESDAAVKGAVYIGHMVRKVQH</sequence>
<dbReference type="SMART" id="SM00336">
    <property type="entry name" value="BBOX"/>
    <property type="match status" value="2"/>
</dbReference>
<keyword evidence="1" id="KW-0479">Metal-binding</keyword>
<keyword evidence="3" id="KW-0862">Zinc</keyword>
<reference evidence="8" key="1">
    <citation type="submission" date="2022-08" db="UniProtKB">
        <authorList>
            <consortium name="EnsemblMetazoa"/>
        </authorList>
    </citation>
    <scope>IDENTIFICATION</scope>
    <source>
        <strain evidence="8">05x7-T-G4-1.051#20</strain>
    </source>
</reference>
<dbReference type="AlphaFoldDB" id="A0A8W8HQS2"/>
<dbReference type="SUPFAM" id="SSF57845">
    <property type="entry name" value="B-box zinc-binding domain"/>
    <property type="match status" value="1"/>
</dbReference>
<dbReference type="InterPro" id="IPR013083">
    <property type="entry name" value="Znf_RING/FYVE/PHD"/>
</dbReference>
<dbReference type="InterPro" id="IPR017907">
    <property type="entry name" value="Znf_RING_CS"/>
</dbReference>
<name>A0A8W8HQS2_MAGGI</name>
<keyword evidence="2 4" id="KW-0863">Zinc-finger</keyword>
<dbReference type="EnsemblMetazoa" id="G1063.2">
    <property type="protein sequence ID" value="G1063.2:cds"/>
    <property type="gene ID" value="G1063"/>
</dbReference>
<evidence type="ECO:0000259" key="7">
    <source>
        <dbReference type="PROSITE" id="PS50119"/>
    </source>
</evidence>
<feature type="domain" description="B box-type" evidence="7">
    <location>
        <begin position="102"/>
        <end position="153"/>
    </location>
</feature>
<dbReference type="InterPro" id="IPR000315">
    <property type="entry name" value="Znf_B-box"/>
</dbReference>
<evidence type="ECO:0000256" key="4">
    <source>
        <dbReference type="PROSITE-ProRule" id="PRU00024"/>
    </source>
</evidence>
<keyword evidence="5" id="KW-0175">Coiled coil</keyword>
<evidence type="ECO:0000256" key="3">
    <source>
        <dbReference type="ARBA" id="ARBA00022833"/>
    </source>
</evidence>
<dbReference type="PROSITE" id="PS50089">
    <property type="entry name" value="ZF_RING_2"/>
    <property type="match status" value="1"/>
</dbReference>
<evidence type="ECO:0000313" key="9">
    <source>
        <dbReference type="Proteomes" id="UP000005408"/>
    </source>
</evidence>
<dbReference type="InterPro" id="IPR018957">
    <property type="entry name" value="Znf_C3HC4_RING-type"/>
</dbReference>
<dbReference type="Gene3D" id="3.30.160.60">
    <property type="entry name" value="Classic Zinc Finger"/>
    <property type="match status" value="1"/>
</dbReference>
<dbReference type="GO" id="GO:0008270">
    <property type="term" value="F:zinc ion binding"/>
    <property type="evidence" value="ECO:0007669"/>
    <property type="project" value="UniProtKB-KW"/>
</dbReference>
<organism evidence="8 9">
    <name type="scientific">Magallana gigas</name>
    <name type="common">Pacific oyster</name>
    <name type="synonym">Crassostrea gigas</name>
    <dbReference type="NCBI Taxonomy" id="29159"/>
    <lineage>
        <taxon>Eukaryota</taxon>
        <taxon>Metazoa</taxon>
        <taxon>Spiralia</taxon>
        <taxon>Lophotrochozoa</taxon>
        <taxon>Mollusca</taxon>
        <taxon>Bivalvia</taxon>
        <taxon>Autobranchia</taxon>
        <taxon>Pteriomorphia</taxon>
        <taxon>Ostreida</taxon>
        <taxon>Ostreoidea</taxon>
        <taxon>Ostreidae</taxon>
        <taxon>Magallana</taxon>
    </lineage>
</organism>
<evidence type="ECO:0000259" key="6">
    <source>
        <dbReference type="PROSITE" id="PS50089"/>
    </source>
</evidence>
<feature type="coiled-coil region" evidence="5">
    <location>
        <begin position="227"/>
        <end position="279"/>
    </location>
</feature>
<dbReference type="Gene3D" id="3.30.40.10">
    <property type="entry name" value="Zinc/RING finger domain, C3HC4 (zinc finger)"/>
    <property type="match status" value="1"/>
</dbReference>
<dbReference type="SMART" id="SM00184">
    <property type="entry name" value="RING"/>
    <property type="match status" value="1"/>
</dbReference>
<dbReference type="Gene3D" id="4.10.830.40">
    <property type="match status" value="1"/>
</dbReference>
<feature type="domain" description="RING-type" evidence="6">
    <location>
        <begin position="13"/>
        <end position="63"/>
    </location>
</feature>
<protein>
    <submittedName>
        <fullName evidence="8">Uncharacterized protein</fullName>
    </submittedName>
</protein>
<evidence type="ECO:0000256" key="2">
    <source>
        <dbReference type="ARBA" id="ARBA00022771"/>
    </source>
</evidence>
<dbReference type="PROSITE" id="PS50119">
    <property type="entry name" value="ZF_BBOX"/>
    <property type="match status" value="1"/>
</dbReference>
<proteinExistence type="predicted"/>
<dbReference type="PANTHER" id="PTHR14187">
    <property type="entry name" value="ALPHA KINASE/ELONGATION FACTOR 2 KINASE"/>
    <property type="match status" value="1"/>
</dbReference>
<evidence type="ECO:0000313" key="8">
    <source>
        <dbReference type="EnsemblMetazoa" id="G1063.2:cds"/>
    </source>
</evidence>
<dbReference type="Proteomes" id="UP000005408">
    <property type="component" value="Unassembled WGS sequence"/>
</dbReference>